<dbReference type="EMBL" id="JBHUHT010000030">
    <property type="protein sequence ID" value="MFD2097927.1"/>
    <property type="molecule type" value="Genomic_DNA"/>
</dbReference>
<dbReference type="PANTHER" id="PTHR30383:SF5">
    <property type="entry name" value="SGNH HYDROLASE-TYPE ESTERASE DOMAIN-CONTAINING PROTEIN"/>
    <property type="match status" value="1"/>
</dbReference>
<evidence type="ECO:0000259" key="1">
    <source>
        <dbReference type="Pfam" id="PF13472"/>
    </source>
</evidence>
<feature type="domain" description="SGNH hydrolase-type esterase" evidence="1">
    <location>
        <begin position="66"/>
        <end position="241"/>
    </location>
</feature>
<evidence type="ECO:0000313" key="2">
    <source>
        <dbReference type="EMBL" id="MFD2097927.1"/>
    </source>
</evidence>
<dbReference type="InterPro" id="IPR051532">
    <property type="entry name" value="Ester_Hydrolysis_Enzymes"/>
</dbReference>
<gene>
    <name evidence="2" type="ORF">ACFSJ3_18215</name>
</gene>
<accession>A0ABW4XQW2</accession>
<keyword evidence="2" id="KW-0378">Hydrolase</keyword>
<dbReference type="Gene3D" id="3.40.50.1110">
    <property type="entry name" value="SGNH hydrolase"/>
    <property type="match status" value="1"/>
</dbReference>
<reference evidence="3" key="1">
    <citation type="journal article" date="2019" name="Int. J. Syst. Evol. Microbiol.">
        <title>The Global Catalogue of Microorganisms (GCM) 10K type strain sequencing project: providing services to taxonomists for standard genome sequencing and annotation.</title>
        <authorList>
            <consortium name="The Broad Institute Genomics Platform"/>
            <consortium name="The Broad Institute Genome Sequencing Center for Infectious Disease"/>
            <person name="Wu L."/>
            <person name="Ma J."/>
        </authorList>
    </citation>
    <scope>NUCLEOTIDE SEQUENCE [LARGE SCALE GENOMIC DNA]</scope>
    <source>
        <strain evidence="3">CGMCC 1.10992</strain>
    </source>
</reference>
<keyword evidence="3" id="KW-1185">Reference proteome</keyword>
<dbReference type="SUPFAM" id="SSF52266">
    <property type="entry name" value="SGNH hydrolase"/>
    <property type="match status" value="1"/>
</dbReference>
<dbReference type="InterPro" id="IPR036514">
    <property type="entry name" value="SGNH_hydro_sf"/>
</dbReference>
<dbReference type="PANTHER" id="PTHR30383">
    <property type="entry name" value="THIOESTERASE 1/PROTEASE 1/LYSOPHOSPHOLIPASE L1"/>
    <property type="match status" value="1"/>
</dbReference>
<dbReference type="Pfam" id="PF13472">
    <property type="entry name" value="Lipase_GDSL_2"/>
    <property type="match status" value="1"/>
</dbReference>
<dbReference type="Proteomes" id="UP001597380">
    <property type="component" value="Unassembled WGS sequence"/>
</dbReference>
<proteinExistence type="predicted"/>
<comment type="caution">
    <text evidence="2">The sequence shown here is derived from an EMBL/GenBank/DDBJ whole genome shotgun (WGS) entry which is preliminary data.</text>
</comment>
<dbReference type="CDD" id="cd01836">
    <property type="entry name" value="FeeA_FeeB_like"/>
    <property type="match status" value="1"/>
</dbReference>
<dbReference type="RefSeq" id="WP_345340066.1">
    <property type="nucleotide sequence ID" value="NZ_BAABLI010000013.1"/>
</dbReference>
<organism evidence="2 3">
    <name type="scientific">Corallincola platygyrae</name>
    <dbReference type="NCBI Taxonomy" id="1193278"/>
    <lineage>
        <taxon>Bacteria</taxon>
        <taxon>Pseudomonadati</taxon>
        <taxon>Pseudomonadota</taxon>
        <taxon>Gammaproteobacteria</taxon>
        <taxon>Alteromonadales</taxon>
        <taxon>Psychromonadaceae</taxon>
        <taxon>Corallincola</taxon>
    </lineage>
</organism>
<protein>
    <submittedName>
        <fullName evidence="2">SGNH/GDSL hydrolase family protein</fullName>
    </submittedName>
</protein>
<dbReference type="GO" id="GO:0016787">
    <property type="term" value="F:hydrolase activity"/>
    <property type="evidence" value="ECO:0007669"/>
    <property type="project" value="UniProtKB-KW"/>
</dbReference>
<evidence type="ECO:0000313" key="3">
    <source>
        <dbReference type="Proteomes" id="UP001597380"/>
    </source>
</evidence>
<name>A0ABW4XQW2_9GAMM</name>
<dbReference type="InterPro" id="IPR013830">
    <property type="entry name" value="SGNH_hydro"/>
</dbReference>
<sequence>MLRRLSFWLLLPLVLPQAVWVKRTALRFAAAPGLNKDTITSTKITSSDTPNTSVKVKPKTLKLVGFGDSIIAGVGATDQKLGLVAQTAEALARRTGWNMQWHAIGEIGVDAKGLVKQLDALQGANQFEQADIILISIGVNDVTSLTPTQSWQAALEKVIQHFSSRPSPPAIVFCGVPPMQHFPLLPEPLKTALGLRARRLDSLLVKLTQTKPRCTHLPITISPEAELFSADGYHPSDQGYRDFAERLSNHIFKSLPCLFSLFEESSPTSTREIA</sequence>